<dbReference type="Pfam" id="PF00535">
    <property type="entry name" value="Glycos_transf_2"/>
    <property type="match status" value="1"/>
</dbReference>
<dbReference type="PANTHER" id="PTHR43179">
    <property type="entry name" value="RHAMNOSYLTRANSFERASE WBBL"/>
    <property type="match status" value="1"/>
</dbReference>
<proteinExistence type="predicted"/>
<feature type="domain" description="Glycosyltransferase 2-like" evidence="1">
    <location>
        <begin position="9"/>
        <end position="177"/>
    </location>
</feature>
<dbReference type="InterPro" id="IPR001173">
    <property type="entry name" value="Glyco_trans_2-like"/>
</dbReference>
<dbReference type="EMBL" id="JAGGDJ010000005">
    <property type="protein sequence ID" value="MBO7744751.1"/>
    <property type="molecule type" value="Genomic_DNA"/>
</dbReference>
<accession>A0ABS3W8X2</accession>
<name>A0ABS3W8X2_9BACL</name>
<dbReference type="InterPro" id="IPR029044">
    <property type="entry name" value="Nucleotide-diphossugar_trans"/>
</dbReference>
<dbReference type="PANTHER" id="PTHR43179:SF7">
    <property type="entry name" value="RHAMNOSYLTRANSFERASE WBBL"/>
    <property type="match status" value="1"/>
</dbReference>
<dbReference type="Gene3D" id="3.90.550.10">
    <property type="entry name" value="Spore Coat Polysaccharide Biosynthesis Protein SpsA, Chain A"/>
    <property type="match status" value="1"/>
</dbReference>
<dbReference type="Proteomes" id="UP000670947">
    <property type="component" value="Unassembled WGS sequence"/>
</dbReference>
<gene>
    <name evidence="2" type="ORF">I8J29_11120</name>
</gene>
<comment type="caution">
    <text evidence="2">The sequence shown here is derived from an EMBL/GenBank/DDBJ whole genome shotgun (WGS) entry which is preliminary data.</text>
</comment>
<reference evidence="2 3" key="1">
    <citation type="submission" date="2021-03" db="EMBL/GenBank/DDBJ databases">
        <title>Paenibacillus artemisicola MWE-103 whole genome sequence.</title>
        <authorList>
            <person name="Ham Y.J."/>
        </authorList>
    </citation>
    <scope>NUCLEOTIDE SEQUENCE [LARGE SCALE GENOMIC DNA]</scope>
    <source>
        <strain evidence="2 3">MWE-103</strain>
    </source>
</reference>
<organism evidence="2 3">
    <name type="scientific">Paenibacillus artemisiicola</name>
    <dbReference type="NCBI Taxonomy" id="1172618"/>
    <lineage>
        <taxon>Bacteria</taxon>
        <taxon>Bacillati</taxon>
        <taxon>Bacillota</taxon>
        <taxon>Bacilli</taxon>
        <taxon>Bacillales</taxon>
        <taxon>Paenibacillaceae</taxon>
        <taxon>Paenibacillus</taxon>
    </lineage>
</organism>
<sequence>MNAASGMTSIIIPTYNALELVKTAVASIRLYTEPAQTPYEIVVVDNGSADGTARWCAGEGLTCVSLARNAGFPAACNLGMRAAGGDYFLLLNNDVTVSFGWLYGLLQALNSREDVGIVGPVTNYASGRQQVGYPFESPADFHRAAAEARVREANAWEPILRLVGFCMLFRRALYDRIGELDERFSPGHYEDDDYCFRARMHGFGLLMCRDVFVHHQGSASFKRNDALELQRLVERNRSQFIAKWQVDPANFM</sequence>
<evidence type="ECO:0000313" key="3">
    <source>
        <dbReference type="Proteomes" id="UP000670947"/>
    </source>
</evidence>
<dbReference type="SUPFAM" id="SSF53448">
    <property type="entry name" value="Nucleotide-diphospho-sugar transferases"/>
    <property type="match status" value="1"/>
</dbReference>
<evidence type="ECO:0000259" key="1">
    <source>
        <dbReference type="Pfam" id="PF00535"/>
    </source>
</evidence>
<keyword evidence="3" id="KW-1185">Reference proteome</keyword>
<dbReference type="CDD" id="cd04186">
    <property type="entry name" value="GT_2_like_c"/>
    <property type="match status" value="1"/>
</dbReference>
<protein>
    <submittedName>
        <fullName evidence="2">Glycosyltransferase family 2 protein</fullName>
    </submittedName>
</protein>
<evidence type="ECO:0000313" key="2">
    <source>
        <dbReference type="EMBL" id="MBO7744751.1"/>
    </source>
</evidence>